<evidence type="ECO:0000313" key="4">
    <source>
        <dbReference type="Proteomes" id="UP000030437"/>
    </source>
</evidence>
<dbReference type="PANTHER" id="PTHR34293:SF1">
    <property type="entry name" value="HTH-TYPE TRANSCRIPTIONAL REGULATOR TRMBL2"/>
    <property type="match status" value="1"/>
</dbReference>
<dbReference type="PANTHER" id="PTHR34293">
    <property type="entry name" value="HTH-TYPE TRANSCRIPTIONAL REGULATOR TRMBL2"/>
    <property type="match status" value="1"/>
</dbReference>
<evidence type="ECO:0000259" key="2">
    <source>
        <dbReference type="Pfam" id="PF01978"/>
    </source>
</evidence>
<dbReference type="STRING" id="1220589.CD32_15330"/>
<evidence type="ECO:0000256" key="1">
    <source>
        <dbReference type="SAM" id="Coils"/>
    </source>
</evidence>
<dbReference type="Pfam" id="PF01978">
    <property type="entry name" value="TrmB"/>
    <property type="match status" value="1"/>
</dbReference>
<dbReference type="SUPFAM" id="SSF46785">
    <property type="entry name" value="Winged helix' DNA-binding domain"/>
    <property type="match status" value="1"/>
</dbReference>
<dbReference type="AlphaFoldDB" id="A0A0A3J838"/>
<dbReference type="EMBL" id="JPVP01000058">
    <property type="protein sequence ID" value="KGR83217.1"/>
    <property type="molecule type" value="Genomic_DNA"/>
</dbReference>
<evidence type="ECO:0000313" key="3">
    <source>
        <dbReference type="EMBL" id="KGR83217.1"/>
    </source>
</evidence>
<dbReference type="CDD" id="cd09124">
    <property type="entry name" value="PLDc_like_TrmB_middle"/>
    <property type="match status" value="1"/>
</dbReference>
<comment type="caution">
    <text evidence="3">The sequence shown here is derived from an EMBL/GenBank/DDBJ whole genome shotgun (WGS) entry which is preliminary data.</text>
</comment>
<dbReference type="RefSeq" id="WP_052124908.1">
    <property type="nucleotide sequence ID" value="NZ_AVCX01000003.1"/>
</dbReference>
<accession>A0A0A3J838</accession>
<dbReference type="Gene3D" id="1.10.10.10">
    <property type="entry name" value="Winged helix-like DNA-binding domain superfamily/Winged helix DNA-binding domain"/>
    <property type="match status" value="1"/>
</dbReference>
<dbReference type="InterPro" id="IPR036390">
    <property type="entry name" value="WH_DNA-bd_sf"/>
</dbReference>
<dbReference type="Proteomes" id="UP000030437">
    <property type="component" value="Unassembled WGS sequence"/>
</dbReference>
<protein>
    <submittedName>
        <fullName evidence="3">Transcriptional regulator</fullName>
    </submittedName>
</protein>
<dbReference type="InterPro" id="IPR036388">
    <property type="entry name" value="WH-like_DNA-bd_sf"/>
</dbReference>
<dbReference type="InterPro" id="IPR051797">
    <property type="entry name" value="TrmB-like"/>
</dbReference>
<keyword evidence="4" id="KW-1185">Reference proteome</keyword>
<sequence>MEIISQLKRLGYTEYESKAYIALLQKRHATAYQVSKHSGIPRARIYDTLDSLAKKGLVMKEGATNQTTYRPIPIDIFMQKTTDSWQQSIAFLTDELKKLEQQENETEKTLLVLKNEEMIVSYCRELLKKAKKRVVLSMWDSMYEQVREDIEQAAKRVHIQGMTLHVKKPLLTLDQHRLTNFTEDKNSKQWFILSVDGKEMVYGASLSEEPAAFYTDDAAHIYLLEDYIWHDILVNRLVQRNKDDLEEWVAAERLKFFS</sequence>
<feature type="domain" description="Transcription regulator TrmB N-terminal" evidence="2">
    <location>
        <begin position="7"/>
        <end position="74"/>
    </location>
</feature>
<name>A0A0A3J838_9BACI</name>
<gene>
    <name evidence="3" type="ORF">CD32_15330</name>
</gene>
<dbReference type="eggNOG" id="COG1378">
    <property type="taxonomic scope" value="Bacteria"/>
</dbReference>
<keyword evidence="1" id="KW-0175">Coiled coil</keyword>
<reference evidence="3 4" key="1">
    <citation type="submission" date="2014-02" db="EMBL/GenBank/DDBJ databases">
        <title>Draft genome sequence of Lysinibacillus odysseyi NBRC 100172.</title>
        <authorList>
            <person name="Zhang F."/>
            <person name="Wang G."/>
            <person name="Zhang L."/>
        </authorList>
    </citation>
    <scope>NUCLEOTIDE SEQUENCE [LARGE SCALE GENOMIC DNA]</scope>
    <source>
        <strain evidence="3 4">NBRC 100172</strain>
    </source>
</reference>
<organism evidence="3 4">
    <name type="scientific">Lysinibacillus odysseyi 34hs-1 = NBRC 100172</name>
    <dbReference type="NCBI Taxonomy" id="1220589"/>
    <lineage>
        <taxon>Bacteria</taxon>
        <taxon>Bacillati</taxon>
        <taxon>Bacillota</taxon>
        <taxon>Bacilli</taxon>
        <taxon>Bacillales</taxon>
        <taxon>Bacillaceae</taxon>
        <taxon>Lysinibacillus</taxon>
    </lineage>
</organism>
<dbReference type="InterPro" id="IPR002831">
    <property type="entry name" value="Tscrpt_reg_TrmB_N"/>
</dbReference>
<feature type="coiled-coil region" evidence="1">
    <location>
        <begin position="82"/>
        <end position="116"/>
    </location>
</feature>
<proteinExistence type="predicted"/>